<reference evidence="2" key="1">
    <citation type="submission" date="2022-04" db="EMBL/GenBank/DDBJ databases">
        <authorList>
            <person name="Friedrich I."/>
            <person name="Schneider D."/>
            <person name="Poehlein A."/>
            <person name="Hertel R."/>
            <person name="Daniel R."/>
        </authorList>
    </citation>
    <scope>NUCLEOTIDE SEQUENCE</scope>
</reference>
<evidence type="ECO:0000313" key="2">
    <source>
        <dbReference type="EMBL" id="UTC28483.1"/>
    </source>
</evidence>
<dbReference type="Proteomes" id="UP001055634">
    <property type="component" value="Segment"/>
</dbReference>
<gene>
    <name evidence="2" type="ORF">GURKE_04810</name>
</gene>
<dbReference type="EMBL" id="ON529850">
    <property type="protein sequence ID" value="UTC28483.1"/>
    <property type="molecule type" value="Genomic_DNA"/>
</dbReference>
<keyword evidence="1" id="KW-0472">Membrane</keyword>
<name>A0A9E7N462_9CAUD</name>
<evidence type="ECO:0000256" key="1">
    <source>
        <dbReference type="SAM" id="Phobius"/>
    </source>
</evidence>
<accession>A0A9E7N462</accession>
<keyword evidence="1" id="KW-0812">Transmembrane</keyword>
<keyword evidence="3" id="KW-1185">Reference proteome</keyword>
<sequence>MTRRRPSALDRRRRAESFQAAWLWIAALMALAGVTAASGFGGVL</sequence>
<organism evidence="2 3">
    <name type="scientific">Brevundimonas phage vB_BpoS-Gurke</name>
    <dbReference type="NCBI Taxonomy" id="2948599"/>
    <lineage>
        <taxon>Viruses</taxon>
        <taxon>Duplodnaviria</taxon>
        <taxon>Heunggongvirae</taxon>
        <taxon>Uroviricota</taxon>
        <taxon>Caudoviricetes</taxon>
        <taxon>Jeanschmidtviridae</taxon>
        <taxon>Kikimoravirus</taxon>
        <taxon>Kikimoravirus gurke</taxon>
    </lineage>
</organism>
<feature type="transmembrane region" description="Helical" evidence="1">
    <location>
        <begin position="21"/>
        <end position="43"/>
    </location>
</feature>
<proteinExistence type="predicted"/>
<evidence type="ECO:0000313" key="3">
    <source>
        <dbReference type="Proteomes" id="UP001055634"/>
    </source>
</evidence>
<keyword evidence="1" id="KW-1133">Transmembrane helix</keyword>
<protein>
    <submittedName>
        <fullName evidence="2">Uncharacterized protein</fullName>
    </submittedName>
</protein>